<proteinExistence type="predicted"/>
<organism evidence="2 3">
    <name type="scientific">Hibiscus syriacus</name>
    <name type="common">Rose of Sharon</name>
    <dbReference type="NCBI Taxonomy" id="106335"/>
    <lineage>
        <taxon>Eukaryota</taxon>
        <taxon>Viridiplantae</taxon>
        <taxon>Streptophyta</taxon>
        <taxon>Embryophyta</taxon>
        <taxon>Tracheophyta</taxon>
        <taxon>Spermatophyta</taxon>
        <taxon>Magnoliopsida</taxon>
        <taxon>eudicotyledons</taxon>
        <taxon>Gunneridae</taxon>
        <taxon>Pentapetalae</taxon>
        <taxon>rosids</taxon>
        <taxon>malvids</taxon>
        <taxon>Malvales</taxon>
        <taxon>Malvaceae</taxon>
        <taxon>Malvoideae</taxon>
        <taxon>Hibiscus</taxon>
    </lineage>
</organism>
<dbReference type="Proteomes" id="UP000436088">
    <property type="component" value="Unassembled WGS sequence"/>
</dbReference>
<sequence>MVFSSLFYVCMCDFPWFTCYRKGIGLKRRRWQEQTATVGGAARGAVTVTTVGSRVDPTTGSIWQLGDNMETLVVFGSKKMEELGSMCNYQEDFDQLKFSLQFTTIELESLKIKVNEEKRKHSEEIKHLLRLLKLAYKERDEAREELQLLMSELVPHPHSEIPIVVATKANSGITDTSSLSDAYNHHHPHVCSCPGDSFFDTVTSPDLSTTKIASDSCMSIDSEAAAIDDIAKGRTLP</sequence>
<evidence type="ECO:0000313" key="2">
    <source>
        <dbReference type="EMBL" id="KAE8727683.1"/>
    </source>
</evidence>
<evidence type="ECO:0000256" key="1">
    <source>
        <dbReference type="SAM" id="Coils"/>
    </source>
</evidence>
<dbReference type="InterPro" id="IPR012862">
    <property type="entry name" value="DUF1635"/>
</dbReference>
<gene>
    <name evidence="2" type="ORF">F3Y22_tig00005406pilonHSYRG00172</name>
</gene>
<keyword evidence="1" id="KW-0175">Coiled coil</keyword>
<name>A0A6A3CEP6_HIBSY</name>
<dbReference type="PANTHER" id="PTHR33431:SF12">
    <property type="entry name" value="HIGH MOBILITY GROUP BOX PROTEIN, PUTATIVE (DUF1635)-RELATED"/>
    <property type="match status" value="1"/>
</dbReference>
<protein>
    <submittedName>
        <fullName evidence="2">Uncharacterized protein</fullName>
    </submittedName>
</protein>
<reference evidence="2" key="1">
    <citation type="submission" date="2019-09" db="EMBL/GenBank/DDBJ databases">
        <title>Draft genome information of white flower Hibiscus syriacus.</title>
        <authorList>
            <person name="Kim Y.-M."/>
        </authorList>
    </citation>
    <scope>NUCLEOTIDE SEQUENCE [LARGE SCALE GENOMIC DNA]</scope>
    <source>
        <strain evidence="2">YM2019G1</strain>
    </source>
</reference>
<dbReference type="Pfam" id="PF07795">
    <property type="entry name" value="DUF1635"/>
    <property type="match status" value="1"/>
</dbReference>
<keyword evidence="3" id="KW-1185">Reference proteome</keyword>
<comment type="caution">
    <text evidence="2">The sequence shown here is derived from an EMBL/GenBank/DDBJ whole genome shotgun (WGS) entry which is preliminary data.</text>
</comment>
<evidence type="ECO:0000313" key="3">
    <source>
        <dbReference type="Proteomes" id="UP000436088"/>
    </source>
</evidence>
<dbReference type="EMBL" id="VEPZ02000305">
    <property type="protein sequence ID" value="KAE8727683.1"/>
    <property type="molecule type" value="Genomic_DNA"/>
</dbReference>
<accession>A0A6A3CEP6</accession>
<dbReference type="PANTHER" id="PTHR33431">
    <property type="entry name" value="ENABLED-LIKE PROTEIN (DUF1635)"/>
    <property type="match status" value="1"/>
</dbReference>
<feature type="coiled-coil region" evidence="1">
    <location>
        <begin position="100"/>
        <end position="152"/>
    </location>
</feature>
<dbReference type="AlphaFoldDB" id="A0A6A3CEP6"/>